<keyword evidence="8" id="KW-1185">Reference proteome</keyword>
<dbReference type="Pfam" id="PF03705">
    <property type="entry name" value="CheR_N"/>
    <property type="match status" value="1"/>
</dbReference>
<keyword evidence="4" id="KW-0808">Transferase</keyword>
<dbReference type="InterPro" id="IPR022641">
    <property type="entry name" value="CheR_N"/>
</dbReference>
<dbReference type="PANTHER" id="PTHR24422:SF26">
    <property type="entry name" value="CHEMOTAXIS PROTEIN METHYLTRANSFERASE"/>
    <property type="match status" value="1"/>
</dbReference>
<comment type="catalytic activity">
    <reaction evidence="1">
        <text>L-glutamyl-[protein] + S-adenosyl-L-methionine = [protein]-L-glutamate 5-O-methyl ester + S-adenosyl-L-homocysteine</text>
        <dbReference type="Rhea" id="RHEA:24452"/>
        <dbReference type="Rhea" id="RHEA-COMP:10208"/>
        <dbReference type="Rhea" id="RHEA-COMP:10311"/>
        <dbReference type="ChEBI" id="CHEBI:29973"/>
        <dbReference type="ChEBI" id="CHEBI:57856"/>
        <dbReference type="ChEBI" id="CHEBI:59789"/>
        <dbReference type="ChEBI" id="CHEBI:82795"/>
        <dbReference type="EC" id="2.1.1.80"/>
    </reaction>
</comment>
<evidence type="ECO:0000259" key="6">
    <source>
        <dbReference type="PROSITE" id="PS50123"/>
    </source>
</evidence>
<keyword evidence="3" id="KW-0489">Methyltransferase</keyword>
<proteinExistence type="predicted"/>
<evidence type="ECO:0000256" key="1">
    <source>
        <dbReference type="ARBA" id="ARBA00001541"/>
    </source>
</evidence>
<dbReference type="RefSeq" id="WP_302180092.1">
    <property type="nucleotide sequence ID" value="NZ_JAHESD010000033.1"/>
</dbReference>
<evidence type="ECO:0000256" key="4">
    <source>
        <dbReference type="ARBA" id="ARBA00022679"/>
    </source>
</evidence>
<dbReference type="PANTHER" id="PTHR24422">
    <property type="entry name" value="CHEMOTAXIS PROTEIN METHYLTRANSFERASE"/>
    <property type="match status" value="1"/>
</dbReference>
<dbReference type="EMBL" id="JAHESD010000033">
    <property type="protein sequence ID" value="MBT1704515.1"/>
    <property type="molecule type" value="Genomic_DNA"/>
</dbReference>
<keyword evidence="5" id="KW-0949">S-adenosyl-L-methionine</keyword>
<evidence type="ECO:0000256" key="3">
    <source>
        <dbReference type="ARBA" id="ARBA00022603"/>
    </source>
</evidence>
<evidence type="ECO:0000313" key="8">
    <source>
        <dbReference type="Proteomes" id="UP000772618"/>
    </source>
</evidence>
<dbReference type="Gene3D" id="3.40.50.150">
    <property type="entry name" value="Vaccinia Virus protein VP39"/>
    <property type="match status" value="1"/>
</dbReference>
<evidence type="ECO:0000256" key="5">
    <source>
        <dbReference type="ARBA" id="ARBA00022691"/>
    </source>
</evidence>
<gene>
    <name evidence="7" type="ORF">KK060_14570</name>
</gene>
<protein>
    <recommendedName>
        <fullName evidence="2">protein-glutamate O-methyltransferase</fullName>
        <ecNumber evidence="2">2.1.1.80</ecNumber>
    </recommendedName>
</protein>
<dbReference type="EC" id="2.1.1.80" evidence="2"/>
<dbReference type="Gene3D" id="1.10.155.10">
    <property type="entry name" value="Chemotaxis receptor methyltransferase CheR, N-terminal domain"/>
    <property type="match status" value="1"/>
</dbReference>
<dbReference type="InterPro" id="IPR036804">
    <property type="entry name" value="CheR_N_sf"/>
</dbReference>
<dbReference type="InterPro" id="IPR029063">
    <property type="entry name" value="SAM-dependent_MTases_sf"/>
</dbReference>
<reference evidence="7 8" key="1">
    <citation type="submission" date="2021-05" db="EMBL/GenBank/DDBJ databases">
        <title>A Polyphasic approach of four new species of the genus Ohtaekwangia: Ohtaekwangia histidinii sp. nov., Ohtaekwangia cretensis sp. nov., Ohtaekwangia indiensis sp. nov., Ohtaekwangia reichenbachii sp. nov. from diverse environment.</title>
        <authorList>
            <person name="Octaviana S."/>
        </authorList>
    </citation>
    <scope>NUCLEOTIDE SEQUENCE [LARGE SCALE GENOMIC DNA]</scope>
    <source>
        <strain evidence="7 8">PWU20</strain>
    </source>
</reference>
<evidence type="ECO:0000256" key="2">
    <source>
        <dbReference type="ARBA" id="ARBA00012534"/>
    </source>
</evidence>
<comment type="caution">
    <text evidence="7">The sequence shown here is derived from an EMBL/GenBank/DDBJ whole genome shotgun (WGS) entry which is preliminary data.</text>
</comment>
<dbReference type="Proteomes" id="UP000772618">
    <property type="component" value="Unassembled WGS sequence"/>
</dbReference>
<dbReference type="InterPro" id="IPR000780">
    <property type="entry name" value="CheR_MeTrfase"/>
</dbReference>
<dbReference type="PRINTS" id="PR00996">
    <property type="entry name" value="CHERMTFRASE"/>
</dbReference>
<dbReference type="PROSITE" id="PS50123">
    <property type="entry name" value="CHER"/>
    <property type="match status" value="1"/>
</dbReference>
<dbReference type="InterPro" id="IPR022642">
    <property type="entry name" value="CheR_C"/>
</dbReference>
<dbReference type="InterPro" id="IPR050903">
    <property type="entry name" value="Bact_Chemotaxis_MeTrfase"/>
</dbReference>
<dbReference type="Pfam" id="PF01739">
    <property type="entry name" value="CheR"/>
    <property type="match status" value="1"/>
</dbReference>
<name>A0ABS5VSW1_9BACT</name>
<feature type="domain" description="CheR-type methyltransferase" evidence="6">
    <location>
        <begin position="7"/>
        <end position="126"/>
    </location>
</feature>
<feature type="non-terminal residue" evidence="7">
    <location>
        <position position="126"/>
    </location>
</feature>
<dbReference type="SUPFAM" id="SSF53335">
    <property type="entry name" value="S-adenosyl-L-methionine-dependent methyltransferases"/>
    <property type="match status" value="1"/>
</dbReference>
<evidence type="ECO:0000313" key="7">
    <source>
        <dbReference type="EMBL" id="MBT1704515.1"/>
    </source>
</evidence>
<sequence length="126" mass="14608">MQQTGISDSLFLKMDDESFNRLSSYVTKEYGIKLPPSKRSMLESRLNKKVKALGMDNYKNFLDYIFSEEGKQSELFHVVDLITTNKTDFFREPAHFEFLTNDFLPQKQNEGKDLLNFWSAGCSTGE</sequence>
<dbReference type="SUPFAM" id="SSF47757">
    <property type="entry name" value="Chemotaxis receptor methyltransferase CheR, N-terminal domain"/>
    <property type="match status" value="1"/>
</dbReference>
<accession>A0ABS5VSW1</accession>
<organism evidence="7 8">
    <name type="scientific">Chryseosolibacter indicus</name>
    <dbReference type="NCBI Taxonomy" id="2782351"/>
    <lineage>
        <taxon>Bacteria</taxon>
        <taxon>Pseudomonadati</taxon>
        <taxon>Bacteroidota</taxon>
        <taxon>Cytophagia</taxon>
        <taxon>Cytophagales</taxon>
        <taxon>Chryseotaleaceae</taxon>
        <taxon>Chryseosolibacter</taxon>
    </lineage>
</organism>